<comment type="caution">
    <text evidence="10">The sequence shown here is derived from an EMBL/GenBank/DDBJ whole genome shotgun (WGS) entry which is preliminary data.</text>
</comment>
<dbReference type="PANTHER" id="PTHR12558">
    <property type="entry name" value="CELL DIVISION CYCLE 16,23,27"/>
    <property type="match status" value="1"/>
</dbReference>
<evidence type="ECO:0000313" key="10">
    <source>
        <dbReference type="EMBL" id="KPI86993.1"/>
    </source>
</evidence>
<feature type="region of interest" description="Disordered" evidence="8">
    <location>
        <begin position="1007"/>
        <end position="1042"/>
    </location>
</feature>
<dbReference type="SMART" id="SM00028">
    <property type="entry name" value="TPR"/>
    <property type="match status" value="5"/>
</dbReference>
<keyword evidence="6" id="KW-0131">Cell cycle</keyword>
<keyword evidence="3" id="KW-0498">Mitosis</keyword>
<feature type="region of interest" description="Disordered" evidence="8">
    <location>
        <begin position="534"/>
        <end position="619"/>
    </location>
</feature>
<dbReference type="OMA" id="AMRNPVN"/>
<evidence type="ECO:0000256" key="7">
    <source>
        <dbReference type="PROSITE-ProRule" id="PRU00339"/>
    </source>
</evidence>
<dbReference type="InterPro" id="IPR011990">
    <property type="entry name" value="TPR-like_helical_dom_sf"/>
</dbReference>
<dbReference type="Pfam" id="PF04049">
    <property type="entry name" value="ANAPC8"/>
    <property type="match status" value="2"/>
</dbReference>
<dbReference type="SUPFAM" id="SSF48452">
    <property type="entry name" value="TPR-like"/>
    <property type="match status" value="2"/>
</dbReference>
<organism evidence="10 11">
    <name type="scientific">Leptomonas seymouri</name>
    <dbReference type="NCBI Taxonomy" id="5684"/>
    <lineage>
        <taxon>Eukaryota</taxon>
        <taxon>Discoba</taxon>
        <taxon>Euglenozoa</taxon>
        <taxon>Kinetoplastea</taxon>
        <taxon>Metakinetoplastina</taxon>
        <taxon>Trypanosomatida</taxon>
        <taxon>Trypanosomatidae</taxon>
        <taxon>Leishmaniinae</taxon>
        <taxon>Leptomonas</taxon>
    </lineage>
</organism>
<evidence type="ECO:0000256" key="2">
    <source>
        <dbReference type="ARBA" id="ARBA00022737"/>
    </source>
</evidence>
<evidence type="ECO:0000256" key="1">
    <source>
        <dbReference type="ARBA" id="ARBA00022618"/>
    </source>
</evidence>
<evidence type="ECO:0000313" key="11">
    <source>
        <dbReference type="Proteomes" id="UP000038009"/>
    </source>
</evidence>
<proteinExistence type="predicted"/>
<gene>
    <name evidence="10" type="ORF">ABL78_3946</name>
</gene>
<dbReference type="PANTHER" id="PTHR12558:SF10">
    <property type="entry name" value="CELL DIVISION CYCLE PROTEIN 23 HOMOLOG"/>
    <property type="match status" value="1"/>
</dbReference>
<evidence type="ECO:0000256" key="6">
    <source>
        <dbReference type="ARBA" id="ARBA00023306"/>
    </source>
</evidence>
<evidence type="ECO:0000256" key="8">
    <source>
        <dbReference type="SAM" id="MobiDB-lite"/>
    </source>
</evidence>
<dbReference type="Gene3D" id="1.25.40.10">
    <property type="entry name" value="Tetratricopeptide repeat domain"/>
    <property type="match status" value="4"/>
</dbReference>
<keyword evidence="1" id="KW-0132">Cell division</keyword>
<reference evidence="10 11" key="1">
    <citation type="journal article" date="2015" name="PLoS Pathog.">
        <title>Leptomonas seymouri: Adaptations to the Dixenous Life Cycle Analyzed by Genome Sequencing, Transcriptome Profiling and Co-infection with Leishmania donovani.</title>
        <authorList>
            <person name="Kraeva N."/>
            <person name="Butenko A."/>
            <person name="Hlavacova J."/>
            <person name="Kostygov A."/>
            <person name="Myskova J."/>
            <person name="Grybchuk D."/>
            <person name="Lestinova T."/>
            <person name="Votypka J."/>
            <person name="Volf P."/>
            <person name="Opperdoes F."/>
            <person name="Flegontov P."/>
            <person name="Lukes J."/>
            <person name="Yurchenko V."/>
        </authorList>
    </citation>
    <scope>NUCLEOTIDE SEQUENCE [LARGE SCALE GENOMIC DNA]</scope>
    <source>
        <strain evidence="10 11">ATCC 30220</strain>
    </source>
</reference>
<name>A0A0N1PEG3_LEPSE</name>
<feature type="compositionally biased region" description="Low complexity" evidence="8">
    <location>
        <begin position="554"/>
        <end position="573"/>
    </location>
</feature>
<feature type="compositionally biased region" description="Low complexity" evidence="8">
    <location>
        <begin position="20"/>
        <end position="29"/>
    </location>
</feature>
<protein>
    <recommendedName>
        <fullName evidence="9">Cdc23 domain-containing protein</fullName>
    </recommendedName>
</protein>
<dbReference type="EMBL" id="LJSK01000107">
    <property type="protein sequence ID" value="KPI86993.1"/>
    <property type="molecule type" value="Genomic_DNA"/>
</dbReference>
<feature type="compositionally biased region" description="Polar residues" evidence="8">
    <location>
        <begin position="381"/>
        <end position="402"/>
    </location>
</feature>
<dbReference type="VEuPathDB" id="TriTrypDB:Lsey_0107_0120"/>
<dbReference type="GO" id="GO:0016567">
    <property type="term" value="P:protein ubiquitination"/>
    <property type="evidence" value="ECO:0007669"/>
    <property type="project" value="TreeGrafter"/>
</dbReference>
<evidence type="ECO:0000256" key="3">
    <source>
        <dbReference type="ARBA" id="ARBA00022776"/>
    </source>
</evidence>
<keyword evidence="4" id="KW-0833">Ubl conjugation pathway</keyword>
<feature type="region of interest" description="Disordered" evidence="8">
    <location>
        <begin position="375"/>
        <end position="425"/>
    </location>
</feature>
<dbReference type="InterPro" id="IPR019734">
    <property type="entry name" value="TPR_rpt"/>
</dbReference>
<feature type="repeat" description="TPR" evidence="7">
    <location>
        <begin position="711"/>
        <end position="744"/>
    </location>
</feature>
<evidence type="ECO:0000256" key="5">
    <source>
        <dbReference type="ARBA" id="ARBA00022803"/>
    </source>
</evidence>
<dbReference type="InterPro" id="IPR007192">
    <property type="entry name" value="APC8"/>
</dbReference>
<feature type="region of interest" description="Disordered" evidence="8">
    <location>
        <begin position="1"/>
        <end position="49"/>
    </location>
</feature>
<dbReference type="PROSITE" id="PS50005">
    <property type="entry name" value="TPR"/>
    <property type="match status" value="3"/>
</dbReference>
<evidence type="ECO:0000256" key="4">
    <source>
        <dbReference type="ARBA" id="ARBA00022786"/>
    </source>
</evidence>
<dbReference type="AlphaFoldDB" id="A0A0N1PEG3"/>
<feature type="region of interest" description="Disordered" evidence="8">
    <location>
        <begin position="283"/>
        <end position="304"/>
    </location>
</feature>
<dbReference type="OrthoDB" id="10262026at2759"/>
<feature type="compositionally biased region" description="Low complexity" evidence="8">
    <location>
        <begin position="409"/>
        <end position="421"/>
    </location>
</feature>
<feature type="repeat" description="TPR" evidence="7">
    <location>
        <begin position="779"/>
        <end position="812"/>
    </location>
</feature>
<feature type="repeat" description="TPR" evidence="7">
    <location>
        <begin position="745"/>
        <end position="778"/>
    </location>
</feature>
<accession>A0A0N1PEG3</accession>
<feature type="compositionally biased region" description="Polar residues" evidence="8">
    <location>
        <begin position="1"/>
        <end position="12"/>
    </location>
</feature>
<evidence type="ECO:0000259" key="9">
    <source>
        <dbReference type="Pfam" id="PF04049"/>
    </source>
</evidence>
<feature type="domain" description="Cdc23" evidence="9">
    <location>
        <begin position="78"/>
        <end position="245"/>
    </location>
</feature>
<dbReference type="Pfam" id="PF14559">
    <property type="entry name" value="TPR_19"/>
    <property type="match status" value="1"/>
</dbReference>
<feature type="domain" description="Cdc23" evidence="9">
    <location>
        <begin position="439"/>
        <end position="513"/>
    </location>
</feature>
<keyword evidence="11" id="KW-1185">Reference proteome</keyword>
<keyword evidence="2" id="KW-0677">Repeat</keyword>
<dbReference type="GO" id="GO:0045842">
    <property type="term" value="P:positive regulation of mitotic metaphase/anaphase transition"/>
    <property type="evidence" value="ECO:0007669"/>
    <property type="project" value="TreeGrafter"/>
</dbReference>
<keyword evidence="5 7" id="KW-0802">TPR repeat</keyword>
<dbReference type="Proteomes" id="UP000038009">
    <property type="component" value="Unassembled WGS sequence"/>
</dbReference>
<dbReference type="GO" id="GO:0051301">
    <property type="term" value="P:cell division"/>
    <property type="evidence" value="ECO:0007669"/>
    <property type="project" value="UniProtKB-KW"/>
</dbReference>
<dbReference type="GO" id="GO:0031145">
    <property type="term" value="P:anaphase-promoting complex-dependent catabolic process"/>
    <property type="evidence" value="ECO:0007669"/>
    <property type="project" value="TreeGrafter"/>
</dbReference>
<dbReference type="GO" id="GO:0005680">
    <property type="term" value="C:anaphase-promoting complex"/>
    <property type="evidence" value="ECO:0007669"/>
    <property type="project" value="InterPro"/>
</dbReference>
<sequence length="1110" mass="117939">MEWRSSSCCTASSEKKHAARPAAAGGRLPDSMGGPSNLEDTTGQSTAAAAAAAANSAPFPSQSAAVPPYVITTGEAMDAVAAQCERRGLTNAATWLSEMSLHALPCVLEAPLPSTGSLVFVVKELDGHMMHATLASAPTPSASSQQRQLRLQRLHRVALGYFRNGEFQRCHQAILHEIMQTGEPTPMPGAATALEAEGTPQAAGGDVPSLPAPEVVRGFRTTSLPPLLQFLGLYALFMDGMKAKQLTNNANAAGGAGGQQRAVHPHAHVLRAYLLEAMRNPVNTHRPAASHPDTVSPPRPSLRTSAAFTSASNNISTNIGSEKQGVTAPSFTRLEGAVAAEGWDPHTPSSMKQPWTISSASRVAGMKGDSAFPAVAGGGASASQITDGDSSAGSPPLSNFSPAINARNPPGDGSPDAASAAPAPPSANADIGAADLLHIDPYLTWLMGVVLRELRMRQECATFLLAAVTVNPLLRCAWEDLTSLVSREAQLAELDDALEGVEPSFMMDVFAAEVRGLLGVTPMSSMRLRTAATAAAVRRRERGEKDVGQGGALGASSPSPPSLSSTPLSAASPHAINGMSDAVGTAGLHGSAGTPDLGQSRRNPHGKGSLPAGVAPSTSSSPSAAALTNAWECLTLLFPDTPYFLSQLAHFYYHQRNRLDKAVAIYQRIRTLDPHYYGILYDYSNVLYTKRDRLGLSSLVQAVYHADAFRAETNFAVGNYYVLLGQHDRAALHFHRAAAIDPQCAEAWLLLGHAYVEVKNTTAAVEAYRTAVALNERDYRGWYNLGQIYELLEAYHHALYYYWHTTSLRPADPGMWVAVANCLEHDGRVAESIACLERAETYDLNTSPNYPAYVRRIATHHIANSSFTRACVYLVKLVQSPAAASEDLLLALPFLIQHYVQCAYKSIGMLSWLSSNHPVFFSPGMDLSPSSSPASASDGRTAPQRARAAAALEYLRKAEEHLTAMAELVMPGETLTPSTTDGQQQVAVVGDREGETIPVPSLESFADDVSTSGRRRGKPASFGDPAPYCDNATAGSAAPTANSDELPSVAFVRNRHREICTLRTRAMHLMHTPSPQRRRSGTSVPTSASAEGAAGGNQKAFFSAHRAGRR</sequence>
<feature type="region of interest" description="Disordered" evidence="8">
    <location>
        <begin position="1067"/>
        <end position="1110"/>
    </location>
</feature>